<protein>
    <submittedName>
        <fullName evidence="5">4Fe-4S dicluster domain-containing protein</fullName>
    </submittedName>
</protein>
<keyword evidence="1" id="KW-0479">Metal-binding</keyword>
<evidence type="ECO:0000259" key="4">
    <source>
        <dbReference type="PROSITE" id="PS51379"/>
    </source>
</evidence>
<keyword evidence="2" id="KW-0408">Iron</keyword>
<evidence type="ECO:0000256" key="2">
    <source>
        <dbReference type="ARBA" id="ARBA00023004"/>
    </source>
</evidence>
<reference evidence="5 6" key="1">
    <citation type="submission" date="2017-04" db="EMBL/GenBank/DDBJ databases">
        <authorList>
            <person name="Afonso C.L."/>
            <person name="Miller P.J."/>
            <person name="Scott M.A."/>
            <person name="Spackman E."/>
            <person name="Goraichik I."/>
            <person name="Dimitrov K.M."/>
            <person name="Suarez D.L."/>
            <person name="Swayne D.E."/>
        </authorList>
    </citation>
    <scope>NUCLEOTIDE SEQUENCE [LARGE SCALE GENOMIC DNA]</scope>
    <source>
        <strain evidence="5 6">DSM 3385</strain>
    </source>
</reference>
<dbReference type="EMBL" id="FWXY01000003">
    <property type="protein sequence ID" value="SMC49669.1"/>
    <property type="molecule type" value="Genomic_DNA"/>
</dbReference>
<keyword evidence="6" id="KW-1185">Reference proteome</keyword>
<dbReference type="PROSITE" id="PS51379">
    <property type="entry name" value="4FE4S_FER_2"/>
    <property type="match status" value="1"/>
</dbReference>
<evidence type="ECO:0000313" key="5">
    <source>
        <dbReference type="EMBL" id="SMC49669.1"/>
    </source>
</evidence>
<evidence type="ECO:0000256" key="1">
    <source>
        <dbReference type="ARBA" id="ARBA00022723"/>
    </source>
</evidence>
<dbReference type="AlphaFoldDB" id="A0A1W1ZMM0"/>
<dbReference type="InterPro" id="IPR017896">
    <property type="entry name" value="4Fe4S_Fe-S-bd"/>
</dbReference>
<dbReference type="OrthoDB" id="9773828at2"/>
<dbReference type="RefSeq" id="WP_084067016.1">
    <property type="nucleotide sequence ID" value="NZ_FWXY01000003.1"/>
</dbReference>
<dbReference type="STRING" id="1121400.SAMN02746065_10338"/>
<feature type="domain" description="4Fe-4S ferredoxin-type" evidence="4">
    <location>
        <begin position="248"/>
        <end position="277"/>
    </location>
</feature>
<evidence type="ECO:0000256" key="3">
    <source>
        <dbReference type="ARBA" id="ARBA00023014"/>
    </source>
</evidence>
<gene>
    <name evidence="5" type="ORF">SAMN02746065_10338</name>
</gene>
<dbReference type="PROSITE" id="PS00198">
    <property type="entry name" value="4FE4S_FER_1"/>
    <property type="match status" value="1"/>
</dbReference>
<dbReference type="InterPro" id="IPR009051">
    <property type="entry name" value="Helical_ferredxn"/>
</dbReference>
<dbReference type="GO" id="GO:0046872">
    <property type="term" value="F:metal ion binding"/>
    <property type="evidence" value="ECO:0007669"/>
    <property type="project" value="UniProtKB-KW"/>
</dbReference>
<dbReference type="SUPFAM" id="SSF46548">
    <property type="entry name" value="alpha-helical ferredoxin"/>
    <property type="match status" value="1"/>
</dbReference>
<sequence length="315" mass="35427">MESYIEQIRTLAVDLLKSGKVDVVIGYRRGSVPMATVPFMARTPEQAKQLTWDSHCTLNLANYLTNRQEKIGIIAKGCDSRNIVNHIVENKINRDQLHIIGVPCKGMVNPKELQTLLDDEIISCAETGSTLTIASSQAEIKIEREDHLRNNCSLCTHRNPVIYDDLVGEAVEEPVLDDPFKDVNAIEAMDADEKWNYFDDLLDGCIRCYACRNACPLCYCPTCFVDESDPQWVGKGQNDTDIKTFHFLRAFHCAGRCTDCGACEAACPMDIHVRAFTRKLIKDSKELFGWEAGMDISKRPPLDTFAPDDPNDFIK</sequence>
<accession>A0A1W1ZMM0</accession>
<proteinExistence type="predicted"/>
<organism evidence="5 6">
    <name type="scientific">Desulfocicer vacuolatum DSM 3385</name>
    <dbReference type="NCBI Taxonomy" id="1121400"/>
    <lineage>
        <taxon>Bacteria</taxon>
        <taxon>Pseudomonadati</taxon>
        <taxon>Thermodesulfobacteriota</taxon>
        <taxon>Desulfobacteria</taxon>
        <taxon>Desulfobacterales</taxon>
        <taxon>Desulfobacteraceae</taxon>
        <taxon>Desulfocicer</taxon>
    </lineage>
</organism>
<dbReference type="Gene3D" id="1.10.1060.10">
    <property type="entry name" value="Alpha-helical ferredoxin"/>
    <property type="match status" value="1"/>
</dbReference>
<dbReference type="GO" id="GO:0051536">
    <property type="term" value="F:iron-sulfur cluster binding"/>
    <property type="evidence" value="ECO:0007669"/>
    <property type="project" value="UniProtKB-KW"/>
</dbReference>
<name>A0A1W1ZMM0_9BACT</name>
<keyword evidence="3" id="KW-0411">Iron-sulfur</keyword>
<dbReference type="Proteomes" id="UP000192418">
    <property type="component" value="Unassembled WGS sequence"/>
</dbReference>
<evidence type="ECO:0000313" key="6">
    <source>
        <dbReference type="Proteomes" id="UP000192418"/>
    </source>
</evidence>
<dbReference type="InterPro" id="IPR017900">
    <property type="entry name" value="4Fe4S_Fe_S_CS"/>
</dbReference>